<keyword evidence="1" id="KW-1133">Transmembrane helix</keyword>
<organism evidence="2 3">
    <name type="scientific">Corynebacterium ramonii</name>
    <dbReference type="NCBI Taxonomy" id="3026968"/>
    <lineage>
        <taxon>Bacteria</taxon>
        <taxon>Bacillati</taxon>
        <taxon>Actinomycetota</taxon>
        <taxon>Actinomycetes</taxon>
        <taxon>Mycobacteriales</taxon>
        <taxon>Corynebacteriaceae</taxon>
        <taxon>Corynebacterium</taxon>
    </lineage>
</organism>
<sequence length="68" mass="7473">MKRGKRPTKKTWIWIALLALIFSIGGLTLLLWREMTETHYAAITGLTGSAPIPILTIMGILAHKAASQ</sequence>
<dbReference type="EMBL" id="CP009622">
    <property type="protein sequence ID" value="AIU33337.1"/>
    <property type="molecule type" value="Genomic_DNA"/>
</dbReference>
<protein>
    <submittedName>
        <fullName evidence="2">Uncharacterized protein</fullName>
    </submittedName>
</protein>
<keyword evidence="3" id="KW-1185">Reference proteome</keyword>
<proteinExistence type="predicted"/>
<feature type="transmembrane region" description="Helical" evidence="1">
    <location>
        <begin position="12"/>
        <end position="32"/>
    </location>
</feature>
<dbReference type="RefSeq" id="WP_230478295.1">
    <property type="nucleotide sequence ID" value="NZ_CP009622.1"/>
</dbReference>
<keyword evidence="1" id="KW-0812">Transmembrane</keyword>
<evidence type="ECO:0000256" key="1">
    <source>
        <dbReference type="SAM" id="Phobius"/>
    </source>
</evidence>
<evidence type="ECO:0000313" key="3">
    <source>
        <dbReference type="Proteomes" id="UP000029910"/>
    </source>
</evidence>
<reference evidence="2 3" key="1">
    <citation type="journal article" date="2015" name="Genome Announc.">
        <title>Genome Sequence of Corynebacterium ulcerans Strain FRC11.</title>
        <authorList>
            <person name="Benevides Lde J."/>
            <person name="Viana M.V."/>
            <person name="Mariano D.C."/>
            <person name="Rocha Fde S."/>
            <person name="Bagano P.C."/>
            <person name="Folador E.L."/>
            <person name="Pereira F.L."/>
            <person name="Dorella F.A."/>
            <person name="Leal C.A."/>
            <person name="Carvalho A.F."/>
            <person name="Soares Sde C."/>
            <person name="Carneiro A."/>
            <person name="Ramos R."/>
            <person name="Badell-Ocando E."/>
            <person name="Guiso N."/>
            <person name="Silva A."/>
            <person name="Figueiredo H."/>
            <person name="Azevedo V."/>
            <person name="Guimaraes L.C."/>
        </authorList>
    </citation>
    <scope>NUCLEOTIDE SEQUENCE [LARGE SCALE GENOMIC DNA]</scope>
    <source>
        <strain evidence="3">FRC0011</strain>
    </source>
</reference>
<keyword evidence="1" id="KW-0472">Membrane</keyword>
<gene>
    <name evidence="2" type="ORF">CulFRC11_1782</name>
</gene>
<evidence type="ECO:0000313" key="2">
    <source>
        <dbReference type="EMBL" id="AIU33337.1"/>
    </source>
</evidence>
<feature type="transmembrane region" description="Helical" evidence="1">
    <location>
        <begin position="38"/>
        <end position="62"/>
    </location>
</feature>
<name>A0ABM5RTM4_9CORY</name>
<accession>A0ABM5RTM4</accession>
<dbReference type="Proteomes" id="UP000029910">
    <property type="component" value="Chromosome"/>
</dbReference>